<feature type="coiled-coil region" evidence="1">
    <location>
        <begin position="150"/>
        <end position="184"/>
    </location>
</feature>
<feature type="coiled-coil region" evidence="1">
    <location>
        <begin position="338"/>
        <end position="397"/>
    </location>
</feature>
<feature type="coiled-coil region" evidence="1">
    <location>
        <begin position="221"/>
        <end position="248"/>
    </location>
</feature>
<protein>
    <submittedName>
        <fullName evidence="3">Uncharacterized protein</fullName>
    </submittedName>
</protein>
<feature type="coiled-coil region" evidence="1">
    <location>
        <begin position="1042"/>
        <end position="1216"/>
    </location>
</feature>
<feature type="coiled-coil region" evidence="1">
    <location>
        <begin position="448"/>
        <end position="482"/>
    </location>
</feature>
<dbReference type="PANTHER" id="PTHR19327:SF0">
    <property type="entry name" value="GOLGIN SUBFAMILY A MEMBER 4"/>
    <property type="match status" value="1"/>
</dbReference>
<dbReference type="GO" id="GO:0048193">
    <property type="term" value="P:Golgi vesicle transport"/>
    <property type="evidence" value="ECO:0007669"/>
    <property type="project" value="TreeGrafter"/>
</dbReference>
<organism evidence="3 4">
    <name type="scientific">Physocladia obscura</name>
    <dbReference type="NCBI Taxonomy" id="109957"/>
    <lineage>
        <taxon>Eukaryota</taxon>
        <taxon>Fungi</taxon>
        <taxon>Fungi incertae sedis</taxon>
        <taxon>Chytridiomycota</taxon>
        <taxon>Chytridiomycota incertae sedis</taxon>
        <taxon>Chytridiomycetes</taxon>
        <taxon>Chytridiales</taxon>
        <taxon>Chytriomycetaceae</taxon>
        <taxon>Physocladia</taxon>
    </lineage>
</organism>
<keyword evidence="1" id="KW-0175">Coiled coil</keyword>
<feature type="region of interest" description="Disordered" evidence="2">
    <location>
        <begin position="1294"/>
        <end position="1313"/>
    </location>
</feature>
<dbReference type="EMBL" id="JADGJH010000118">
    <property type="protein sequence ID" value="KAJ3137197.1"/>
    <property type="molecule type" value="Genomic_DNA"/>
</dbReference>
<evidence type="ECO:0000313" key="3">
    <source>
        <dbReference type="EMBL" id="KAJ3137197.1"/>
    </source>
</evidence>
<reference evidence="3" key="1">
    <citation type="submission" date="2020-05" db="EMBL/GenBank/DDBJ databases">
        <title>Phylogenomic resolution of chytrid fungi.</title>
        <authorList>
            <person name="Stajich J.E."/>
            <person name="Amses K."/>
            <person name="Simmons R."/>
            <person name="Seto K."/>
            <person name="Myers J."/>
            <person name="Bonds A."/>
            <person name="Quandt C.A."/>
            <person name="Barry K."/>
            <person name="Liu P."/>
            <person name="Grigoriev I."/>
            <person name="Longcore J.E."/>
            <person name="James T.Y."/>
        </authorList>
    </citation>
    <scope>NUCLEOTIDE SEQUENCE</scope>
    <source>
        <strain evidence="3">JEL0513</strain>
    </source>
</reference>
<dbReference type="Proteomes" id="UP001211907">
    <property type="component" value="Unassembled WGS sequence"/>
</dbReference>
<feature type="region of interest" description="Disordered" evidence="2">
    <location>
        <begin position="1252"/>
        <end position="1285"/>
    </location>
</feature>
<evidence type="ECO:0000313" key="4">
    <source>
        <dbReference type="Proteomes" id="UP001211907"/>
    </source>
</evidence>
<feature type="coiled-coil region" evidence="1">
    <location>
        <begin position="918"/>
        <end position="1009"/>
    </location>
</feature>
<gene>
    <name evidence="3" type="ORF">HK100_000878</name>
</gene>
<feature type="coiled-coil region" evidence="1">
    <location>
        <begin position="8"/>
        <end position="35"/>
    </location>
</feature>
<evidence type="ECO:0000256" key="2">
    <source>
        <dbReference type="SAM" id="MobiDB-lite"/>
    </source>
</evidence>
<dbReference type="GO" id="GO:0005794">
    <property type="term" value="C:Golgi apparatus"/>
    <property type="evidence" value="ECO:0007669"/>
    <property type="project" value="TreeGrafter"/>
</dbReference>
<feature type="coiled-coil region" evidence="1">
    <location>
        <begin position="713"/>
        <end position="740"/>
    </location>
</feature>
<name>A0AAD5XLP3_9FUNG</name>
<accession>A0AAD5XLP3</accession>
<evidence type="ECO:0000256" key="1">
    <source>
        <dbReference type="SAM" id="Coils"/>
    </source>
</evidence>
<dbReference type="PANTHER" id="PTHR19327">
    <property type="entry name" value="GOLGIN"/>
    <property type="match status" value="1"/>
</dbReference>
<keyword evidence="4" id="KW-1185">Reference proteome</keyword>
<feature type="coiled-coil region" evidence="1">
    <location>
        <begin position="79"/>
        <end position="113"/>
    </location>
</feature>
<dbReference type="GO" id="GO:0031267">
    <property type="term" value="F:small GTPase binding"/>
    <property type="evidence" value="ECO:0007669"/>
    <property type="project" value="TreeGrafter"/>
</dbReference>
<sequence length="1313" mass="148243">MTEKNFAITSLDERIAVLSTDLQQAQINAAKLGNELNETCDTFARTKQTFEEEVTQKETDIKNWHAKFQATVSEKDSSINQLIGQVAKLVQTLEQSQESESSLKAALAKTRDELKAVQTQFTEKVAENEQTVQVHMSETKSRRFEFDATIAQKDESIAKLNKEYVSLEKKLRKTETEATELNSKLVDTVQTLGRSELTLAETTLKKNAEIQKNIEKFNTIIVEKNISLDDLNSKISNLSQNLATTKEAELNLSIKLNDTIQELESFKIHHAAKVSDHQQAIQLHVTATDSLKEQFDATLTQKNSAISALDNQIIFLSQSLHQTESKTENLESVVTEIRRTLEYTKQAFEEKIAQKELEIKDLQTKFETTILAKDSAINDLNVRISELVHNLDQSRELESNLSLKLTETTRELETVQTKLAERIAENERTIQVHVSEINIRKSEVDATITDKEKAIAALTQKHADLETQVRKAESDVAEINSKLSNTVQMHELSKLALAETTAQKNAEIQQTGLKFDAIITEKDNLRSKISDMSQILATSKESEAKFSVKLSEAVHELESIKLQYAGKVSNHEEIIQFNAAATERLKSQFDAALAQKDTAIVALDDQVASLSRALQQAQVNISALKITVKNSQQSLERTQHMFEEKVAQKDSEVKDWKAQFQDIVAAKNSALQNIEHLNSQISSLLQESVTKSANFVEILAQRDVDILEKKSSIDGMNRQVAELAEILKETQLKISDLESKVQDDSNIMLSLEEKLVQKDTELKESLMKYQDLIREKDSVLSLQIAKITELSENLVKAQDSESIFSSKLTDALQNLESFKLNHAAKVGDNEQIIQAHFMETKALKSEFDSIFAQKDSTIAVLNNKLRSLVSFDLFSKILYYLLTSFKMNKLEQTESKAAKLESLQTESIEKFEVMKRALEDKDSEMKKSEISLSNMNEKATEFLGKFQEAETKVAELELKLRENAQELARTKDFLEKSIGRNNNDEDLIFSELNAQILKLNEKLSQSEKSKTGLLAKLNENAGALESMKSEIDSKVLEYTQSIQTLETEKKSTLNERNGLAKKVLANLQKEIELENKLKKCTVALESTKSQMNEYMQNISNIKEQHSYVLSEKDSIIQKMAENAAEMKKQLADIQQHESELQSVIEGRFSKFLTLQQQLEVEATDYKRDLEAKETEIKRLRDIRSISESQNSNPEEITSLKASIAGLKRENEDLISKVNEKDLLLGKMKSDAIRMAKRLDIVEKNLDIQISRTNNRRGQDVRSSPAPFSPRGSILKGNEANRSSITSTASLEEKLADSRLSISSNPSLTRKENI</sequence>
<proteinExistence type="predicted"/>
<comment type="caution">
    <text evidence="3">The sequence shown here is derived from an EMBL/GenBank/DDBJ whole genome shotgun (WGS) entry which is preliminary data.</text>
</comment>
<feature type="coiled-coil region" evidence="1">
    <location>
        <begin position="600"/>
        <end position="634"/>
    </location>
</feature>